<evidence type="ECO:0000313" key="1">
    <source>
        <dbReference type="EMBL" id="VVP61974.1"/>
    </source>
</evidence>
<organism evidence="1 2">
    <name type="scientific">Pseudomonas fluorescens</name>
    <dbReference type="NCBI Taxonomy" id="294"/>
    <lineage>
        <taxon>Bacteria</taxon>
        <taxon>Pseudomonadati</taxon>
        <taxon>Pseudomonadota</taxon>
        <taxon>Gammaproteobacteria</taxon>
        <taxon>Pseudomonadales</taxon>
        <taxon>Pseudomonadaceae</taxon>
        <taxon>Pseudomonas</taxon>
    </lineage>
</organism>
<sequence length="339" mass="36396">MAKQFVWSPNHDQTYDSSYGSQTVVCSDFGRTDTTFSANCPGMRVKFQVLTDSSATDTYWSMTDMPGSVVSVLSGDVVFDFGGVSSLRADGFEYRGDIVVTGGGRLVLRNARTAVFARAAARVSGAGKLLITSVGMVDFSPGLNNNGKDLLINDGELLVEEVDSCRLFDTVAADGYLIMAANSIFLGVAFSSTNSITDLVCDEFTFAVGAEDPDFGITPGCFLYRGSKTSIVASSRVYFSGGVKFTLADDAHLSIAGIDREVFFKSSDFVFDFDTKRSNCTATVVLEPADAFIGSAIFDNGFITMDGAPVSREESFREFTKVVSVNPSTGQQVLTIQKR</sequence>
<dbReference type="RefSeq" id="WP_154914316.1">
    <property type="nucleotide sequence ID" value="NZ_CABVIK010000044.1"/>
</dbReference>
<dbReference type="Proteomes" id="UP000349468">
    <property type="component" value="Unassembled WGS sequence"/>
</dbReference>
<name>A0A5E7QJM1_PSEFL</name>
<evidence type="ECO:0000313" key="2">
    <source>
        <dbReference type="Proteomes" id="UP000349468"/>
    </source>
</evidence>
<dbReference type="EMBL" id="CABVIK010000044">
    <property type="protein sequence ID" value="VVP61974.1"/>
    <property type="molecule type" value="Genomic_DNA"/>
</dbReference>
<gene>
    <name evidence="1" type="ORF">PS870_06491</name>
</gene>
<accession>A0A5E7QJM1</accession>
<protein>
    <submittedName>
        <fullName evidence="1">Uncharacterized protein</fullName>
    </submittedName>
</protein>
<dbReference type="AlphaFoldDB" id="A0A5E7QJM1"/>
<proteinExistence type="predicted"/>
<reference evidence="1 2" key="1">
    <citation type="submission" date="2019-09" db="EMBL/GenBank/DDBJ databases">
        <authorList>
            <person name="Chandra G."/>
            <person name="Truman W A."/>
        </authorList>
    </citation>
    <scope>NUCLEOTIDE SEQUENCE [LARGE SCALE GENOMIC DNA]</scope>
    <source>
        <strain evidence="1">PS870</strain>
    </source>
</reference>